<sequence>MASRALLLGLIVCLSLLPACHASPPWTPEDFDWSSLPVAPRDQWAGRYLNLTKYPLPNHPKIAALMEVGEPGQIDGTDVLFIPFILGLAWQAFNVAVTVGSVVTAVQGCATNDGSAGSIAGCIRETLPSNFILFCGKML</sequence>
<organism evidence="2 3">
    <name type="scientific">Mycena pura</name>
    <dbReference type="NCBI Taxonomy" id="153505"/>
    <lineage>
        <taxon>Eukaryota</taxon>
        <taxon>Fungi</taxon>
        <taxon>Dikarya</taxon>
        <taxon>Basidiomycota</taxon>
        <taxon>Agaricomycotina</taxon>
        <taxon>Agaricomycetes</taxon>
        <taxon>Agaricomycetidae</taxon>
        <taxon>Agaricales</taxon>
        <taxon>Marasmiineae</taxon>
        <taxon>Mycenaceae</taxon>
        <taxon>Mycena</taxon>
    </lineage>
</organism>
<evidence type="ECO:0000313" key="2">
    <source>
        <dbReference type="EMBL" id="KAJ7210129.1"/>
    </source>
</evidence>
<comment type="caution">
    <text evidence="2">The sequence shown here is derived from an EMBL/GenBank/DDBJ whole genome shotgun (WGS) entry which is preliminary data.</text>
</comment>
<feature type="signal peptide" evidence="1">
    <location>
        <begin position="1"/>
        <end position="22"/>
    </location>
</feature>
<reference evidence="2" key="1">
    <citation type="submission" date="2023-03" db="EMBL/GenBank/DDBJ databases">
        <title>Massive genome expansion in bonnet fungi (Mycena s.s.) driven by repeated elements and novel gene families across ecological guilds.</title>
        <authorList>
            <consortium name="Lawrence Berkeley National Laboratory"/>
            <person name="Harder C.B."/>
            <person name="Miyauchi S."/>
            <person name="Viragh M."/>
            <person name="Kuo A."/>
            <person name="Thoen E."/>
            <person name="Andreopoulos B."/>
            <person name="Lu D."/>
            <person name="Skrede I."/>
            <person name="Drula E."/>
            <person name="Henrissat B."/>
            <person name="Morin E."/>
            <person name="Kohler A."/>
            <person name="Barry K."/>
            <person name="LaButti K."/>
            <person name="Morin E."/>
            <person name="Salamov A."/>
            <person name="Lipzen A."/>
            <person name="Mereny Z."/>
            <person name="Hegedus B."/>
            <person name="Baldrian P."/>
            <person name="Stursova M."/>
            <person name="Weitz H."/>
            <person name="Taylor A."/>
            <person name="Grigoriev I.V."/>
            <person name="Nagy L.G."/>
            <person name="Martin F."/>
            <person name="Kauserud H."/>
        </authorList>
    </citation>
    <scope>NUCLEOTIDE SEQUENCE</scope>
    <source>
        <strain evidence="2">9144</strain>
    </source>
</reference>
<dbReference type="Proteomes" id="UP001219525">
    <property type="component" value="Unassembled WGS sequence"/>
</dbReference>
<evidence type="ECO:0000256" key="1">
    <source>
        <dbReference type="SAM" id="SignalP"/>
    </source>
</evidence>
<keyword evidence="1" id="KW-0732">Signal</keyword>
<name>A0AAD6VEA5_9AGAR</name>
<feature type="chain" id="PRO_5041913408" evidence="1">
    <location>
        <begin position="23"/>
        <end position="139"/>
    </location>
</feature>
<protein>
    <submittedName>
        <fullName evidence="2">Uncharacterized protein</fullName>
    </submittedName>
</protein>
<dbReference type="AlphaFoldDB" id="A0AAD6VEA5"/>
<proteinExistence type="predicted"/>
<gene>
    <name evidence="2" type="ORF">GGX14DRAFT_394926</name>
</gene>
<evidence type="ECO:0000313" key="3">
    <source>
        <dbReference type="Proteomes" id="UP001219525"/>
    </source>
</evidence>
<keyword evidence="3" id="KW-1185">Reference proteome</keyword>
<dbReference type="EMBL" id="JARJCW010000029">
    <property type="protein sequence ID" value="KAJ7210129.1"/>
    <property type="molecule type" value="Genomic_DNA"/>
</dbReference>
<accession>A0AAD6VEA5</accession>